<dbReference type="EMBL" id="PJRQ01000040">
    <property type="protein sequence ID" value="PLR09208.1"/>
    <property type="molecule type" value="Genomic_DNA"/>
</dbReference>
<dbReference type="PROSITE" id="PS51257">
    <property type="entry name" value="PROKAR_LIPOPROTEIN"/>
    <property type="match status" value="1"/>
</dbReference>
<evidence type="ECO:0000313" key="3">
    <source>
        <dbReference type="EMBL" id="PLR09208.1"/>
    </source>
</evidence>
<sequence>MIDIRHTLRAPIQALVIGAAALALTACGDKGAEPPPPAASVQAPAPSPAAAPVPSAADPDPGVGGSTAPSNNAAGQHDADHDAATMERHHRQEMDHHAMRQGGAATGTTPQPDAAPMSPSAPMKDM</sequence>
<feature type="chain" id="PRO_5014756118" description="Lipoprotein" evidence="2">
    <location>
        <begin position="26"/>
        <end position="126"/>
    </location>
</feature>
<evidence type="ECO:0000256" key="1">
    <source>
        <dbReference type="SAM" id="MobiDB-lite"/>
    </source>
</evidence>
<name>A0A2N5CPX4_9CAUL</name>
<feature type="compositionally biased region" description="Low complexity" evidence="1">
    <location>
        <begin position="52"/>
        <end position="61"/>
    </location>
</feature>
<organism evidence="3 4">
    <name type="scientific">Caulobacter flavus</name>
    <dbReference type="NCBI Taxonomy" id="1679497"/>
    <lineage>
        <taxon>Bacteria</taxon>
        <taxon>Pseudomonadati</taxon>
        <taxon>Pseudomonadota</taxon>
        <taxon>Alphaproteobacteria</taxon>
        <taxon>Caulobacterales</taxon>
        <taxon>Caulobacteraceae</taxon>
        <taxon>Caulobacter</taxon>
    </lineage>
</organism>
<feature type="region of interest" description="Disordered" evidence="1">
    <location>
        <begin position="27"/>
        <end position="126"/>
    </location>
</feature>
<reference evidence="3 4" key="1">
    <citation type="submission" date="2017-12" db="EMBL/GenBank/DDBJ databases">
        <title>The genome sequence of Caulobacter flavus CGMCC1 15093.</title>
        <authorList>
            <person name="Gao J."/>
            <person name="Mao X."/>
            <person name="Sun J."/>
        </authorList>
    </citation>
    <scope>NUCLEOTIDE SEQUENCE [LARGE SCALE GENOMIC DNA]</scope>
    <source>
        <strain evidence="3 4">CGMCC1 15093</strain>
    </source>
</reference>
<keyword evidence="2" id="KW-0732">Signal</keyword>
<feature type="compositionally biased region" description="Basic and acidic residues" evidence="1">
    <location>
        <begin position="77"/>
        <end position="98"/>
    </location>
</feature>
<evidence type="ECO:0000256" key="2">
    <source>
        <dbReference type="SAM" id="SignalP"/>
    </source>
</evidence>
<proteinExistence type="predicted"/>
<evidence type="ECO:0008006" key="5">
    <source>
        <dbReference type="Google" id="ProtNLM"/>
    </source>
</evidence>
<dbReference type="Proteomes" id="UP000234483">
    <property type="component" value="Unassembled WGS sequence"/>
</dbReference>
<protein>
    <recommendedName>
        <fullName evidence="5">Lipoprotein</fullName>
    </recommendedName>
</protein>
<comment type="caution">
    <text evidence="3">The sequence shown here is derived from an EMBL/GenBank/DDBJ whole genome shotgun (WGS) entry which is preliminary data.</text>
</comment>
<feature type="compositionally biased region" description="Low complexity" evidence="1">
    <location>
        <begin position="114"/>
        <end position="126"/>
    </location>
</feature>
<accession>A0A2N5CPX4</accession>
<gene>
    <name evidence="3" type="ORF">CFHF_18900</name>
</gene>
<dbReference type="AlphaFoldDB" id="A0A2N5CPX4"/>
<feature type="signal peptide" evidence="2">
    <location>
        <begin position="1"/>
        <end position="25"/>
    </location>
</feature>
<evidence type="ECO:0000313" key="4">
    <source>
        <dbReference type="Proteomes" id="UP000234483"/>
    </source>
</evidence>
<dbReference type="RefSeq" id="WP_066730188.1">
    <property type="nucleotide sequence ID" value="NZ_PJRQ01000040.1"/>
</dbReference>